<protein>
    <submittedName>
        <fullName evidence="1">Uncharacterized protein</fullName>
    </submittedName>
</protein>
<accession>A0A839GRV6</accession>
<name>A0A839GRV6_9BACT</name>
<evidence type="ECO:0000313" key="2">
    <source>
        <dbReference type="Proteomes" id="UP000563094"/>
    </source>
</evidence>
<evidence type="ECO:0000313" key="1">
    <source>
        <dbReference type="EMBL" id="MBA9077607.1"/>
    </source>
</evidence>
<comment type="caution">
    <text evidence="1">The sequence shown here is derived from an EMBL/GenBank/DDBJ whole genome shotgun (WGS) entry which is preliminary data.</text>
</comment>
<sequence>MKRKILLTLLGFFCLYGLVRVFFSDQPSEAVLGPSPFLGGNVLHHNAPDSVMVSAGRHYQLGKVGEFFLGKHYREVWAVPVKAKVFHMHEQKGGLQIEKLGGGMQTTSLTLTDSAGRLFALRSVDKDPIEVLPPFWRKTFVGSFVRDQISATNPYAALVVAPLAEAAGVFHPTPSLVYVLPADQDFQQYSNQFGNKLFLMEEKFTTRASLTKKFGNATDLVETEEMLARHYRSSHHRIDQWAYARARLLDLLISDWDRHEGQWDWAEYQQNGETWYKPVPKDRDQALCKYDDGVIPWIATRRFAARKFSSFHPEFQNIFGLTINAAFLDARALPEVSLVDFRRLAREMQMALTDSVLRMAVRRFPPAVYQLVGDETYQNLKSRLKQLPQAAEEYYKVLAKEVAVVGSDERERFVVQRLSQGRTVVEVFRLGEKNINGTKIYSRTFFASETEKISLYGLGGDDFFDLRGHAVVGSYVYVFGGAGGDQVTDESTVEGWRKKTVVEDTDQGVKLVAGPETEAKLARAAAEVPSFVRFRKRE</sequence>
<organism evidence="1 2">
    <name type="scientific">Rufibacter quisquiliarum</name>
    <dbReference type="NCBI Taxonomy" id="1549639"/>
    <lineage>
        <taxon>Bacteria</taxon>
        <taxon>Pseudomonadati</taxon>
        <taxon>Bacteroidota</taxon>
        <taxon>Cytophagia</taxon>
        <taxon>Cytophagales</taxon>
        <taxon>Hymenobacteraceae</taxon>
        <taxon>Rufibacter</taxon>
    </lineage>
</organism>
<reference evidence="1 2" key="1">
    <citation type="submission" date="2020-08" db="EMBL/GenBank/DDBJ databases">
        <title>Genomic Encyclopedia of Type Strains, Phase IV (KMG-IV): sequencing the most valuable type-strain genomes for metagenomic binning, comparative biology and taxonomic classification.</title>
        <authorList>
            <person name="Goeker M."/>
        </authorList>
    </citation>
    <scope>NUCLEOTIDE SEQUENCE [LARGE SCALE GENOMIC DNA]</scope>
    <source>
        <strain evidence="1 2">DSM 29854</strain>
    </source>
</reference>
<gene>
    <name evidence="1" type="ORF">FHS90_002325</name>
</gene>
<dbReference type="EMBL" id="JACJIQ010000008">
    <property type="protein sequence ID" value="MBA9077607.1"/>
    <property type="molecule type" value="Genomic_DNA"/>
</dbReference>
<keyword evidence="2" id="KW-1185">Reference proteome</keyword>
<dbReference type="AlphaFoldDB" id="A0A839GRV6"/>
<dbReference type="Proteomes" id="UP000563094">
    <property type="component" value="Unassembled WGS sequence"/>
</dbReference>
<proteinExistence type="predicted"/>
<dbReference type="RefSeq" id="WP_182513096.1">
    <property type="nucleotide sequence ID" value="NZ_JACJIQ010000008.1"/>
</dbReference>